<sequence length="34" mass="3922">MPHAAGQEHTVSWQEHDRHPAPVKADTVHRALRR</sequence>
<keyword evidence="3" id="KW-1185">Reference proteome</keyword>
<proteinExistence type="predicted"/>
<evidence type="ECO:0000313" key="2">
    <source>
        <dbReference type="EMBL" id="ACY98613.1"/>
    </source>
</evidence>
<protein>
    <submittedName>
        <fullName evidence="2">Uncharacterized protein</fullName>
    </submittedName>
</protein>
<feature type="region of interest" description="Disordered" evidence="1">
    <location>
        <begin position="1"/>
        <end position="34"/>
    </location>
</feature>
<accession>D1A8X5</accession>
<organism evidence="2 3">
    <name type="scientific">Thermomonospora curvata (strain ATCC 19995 / DSM 43183 / JCM 3096 / KCTC 9072 / NBRC 15933 / NCIMB 10081 / Henssen B9)</name>
    <dbReference type="NCBI Taxonomy" id="471852"/>
    <lineage>
        <taxon>Bacteria</taxon>
        <taxon>Bacillati</taxon>
        <taxon>Actinomycetota</taxon>
        <taxon>Actinomycetes</taxon>
        <taxon>Streptosporangiales</taxon>
        <taxon>Thermomonosporaceae</taxon>
        <taxon>Thermomonospora</taxon>
    </lineage>
</organism>
<name>D1A8X5_THECD</name>
<dbReference type="AlphaFoldDB" id="D1A8X5"/>
<dbReference type="KEGG" id="tcu:Tcur_3071"/>
<dbReference type="HOGENOM" id="CLU_3376541_0_0_11"/>
<evidence type="ECO:0000313" key="3">
    <source>
        <dbReference type="Proteomes" id="UP000001918"/>
    </source>
</evidence>
<dbReference type="EMBL" id="CP001738">
    <property type="protein sequence ID" value="ACY98613.1"/>
    <property type="molecule type" value="Genomic_DNA"/>
</dbReference>
<dbReference type="Proteomes" id="UP000001918">
    <property type="component" value="Chromosome"/>
</dbReference>
<evidence type="ECO:0000256" key="1">
    <source>
        <dbReference type="SAM" id="MobiDB-lite"/>
    </source>
</evidence>
<gene>
    <name evidence="2" type="ordered locus">Tcur_3071</name>
</gene>
<reference evidence="2 3" key="1">
    <citation type="journal article" date="2011" name="Stand. Genomic Sci.">
        <title>Complete genome sequence of Thermomonospora curvata type strain (B9).</title>
        <authorList>
            <person name="Chertkov O."/>
            <person name="Sikorski J."/>
            <person name="Nolan M."/>
            <person name="Lapidus A."/>
            <person name="Lucas S."/>
            <person name="Del Rio T.G."/>
            <person name="Tice H."/>
            <person name="Cheng J.F."/>
            <person name="Goodwin L."/>
            <person name="Pitluck S."/>
            <person name="Liolios K."/>
            <person name="Ivanova N."/>
            <person name="Mavromatis K."/>
            <person name="Mikhailova N."/>
            <person name="Ovchinnikova G."/>
            <person name="Pati A."/>
            <person name="Chen A."/>
            <person name="Palaniappan K."/>
            <person name="Djao O.D."/>
            <person name="Land M."/>
            <person name="Hauser L."/>
            <person name="Chang Y.J."/>
            <person name="Jeffries C.D."/>
            <person name="Brettin T."/>
            <person name="Han C."/>
            <person name="Detter J.C."/>
            <person name="Rohde M."/>
            <person name="Goker M."/>
            <person name="Woyke T."/>
            <person name="Bristow J."/>
            <person name="Eisen J.A."/>
            <person name="Markowitz V."/>
            <person name="Hugenholtz P."/>
            <person name="Klenk H.P."/>
            <person name="Kyrpides N.C."/>
        </authorList>
    </citation>
    <scope>NUCLEOTIDE SEQUENCE [LARGE SCALE GENOMIC DNA]</scope>
    <source>
        <strain evidence="3">ATCC 19995 / DSM 43183 / JCM 3096 / KCTC 9072 / NBRC 15933 / NCIMB 10081 / Henssen B9</strain>
    </source>
</reference>